<dbReference type="SUPFAM" id="SSF48678">
    <property type="entry name" value="Moesin tail domain"/>
    <property type="match status" value="1"/>
</dbReference>
<dbReference type="Ensembl" id="ENSDCDT00010040176.1">
    <property type="protein sequence ID" value="ENSDCDP00010032414.1"/>
    <property type="gene ID" value="ENSDCDG00010019060.1"/>
</dbReference>
<feature type="region of interest" description="Disordered" evidence="4">
    <location>
        <begin position="384"/>
        <end position="440"/>
    </location>
</feature>
<evidence type="ECO:0000313" key="7">
    <source>
        <dbReference type="Proteomes" id="UP000694580"/>
    </source>
</evidence>
<dbReference type="InterPro" id="IPR008954">
    <property type="entry name" value="Moesin_tail_sf"/>
</dbReference>
<dbReference type="InterPro" id="IPR019749">
    <property type="entry name" value="Band_41_domain"/>
</dbReference>
<dbReference type="Gene3D" id="3.10.20.90">
    <property type="entry name" value="Phosphatidylinositol 3-kinase Catalytic Subunit, Chain A, domain 1"/>
    <property type="match status" value="1"/>
</dbReference>
<dbReference type="AlphaFoldDB" id="A0AAY4CIG8"/>
<dbReference type="InterPro" id="IPR014352">
    <property type="entry name" value="FERM/acyl-CoA-bd_prot_sf"/>
</dbReference>
<dbReference type="Gene3D" id="1.20.5.450">
    <property type="match status" value="1"/>
</dbReference>
<feature type="compositionally biased region" description="Basic and acidic residues" evidence="4">
    <location>
        <begin position="418"/>
        <end position="437"/>
    </location>
</feature>
<dbReference type="Pfam" id="PF09379">
    <property type="entry name" value="FERM_N"/>
    <property type="match status" value="1"/>
</dbReference>
<dbReference type="InterPro" id="IPR011259">
    <property type="entry name" value="ERM_C_dom"/>
</dbReference>
<dbReference type="InterPro" id="IPR019747">
    <property type="entry name" value="FERM_CS"/>
</dbReference>
<dbReference type="InterPro" id="IPR019748">
    <property type="entry name" value="FERM_central"/>
</dbReference>
<evidence type="ECO:0000259" key="5">
    <source>
        <dbReference type="PROSITE" id="PS50057"/>
    </source>
</evidence>
<keyword evidence="2" id="KW-1003">Cell membrane</keyword>
<keyword evidence="7" id="KW-1185">Reference proteome</keyword>
<dbReference type="PRINTS" id="PR00935">
    <property type="entry name" value="BAND41"/>
</dbReference>
<reference evidence="6" key="3">
    <citation type="submission" date="2025-09" db="UniProtKB">
        <authorList>
            <consortium name="Ensembl"/>
        </authorList>
    </citation>
    <scope>IDENTIFICATION</scope>
</reference>
<dbReference type="PANTHER" id="PTHR23281">
    <property type="entry name" value="MERLIN/MOESIN/EZRIN/RADIXIN"/>
    <property type="match status" value="1"/>
</dbReference>
<dbReference type="PRINTS" id="PR00661">
    <property type="entry name" value="ERMFAMILY"/>
</dbReference>
<dbReference type="InterPro" id="IPR011174">
    <property type="entry name" value="ERM"/>
</dbReference>
<feature type="compositionally biased region" description="Low complexity" evidence="4">
    <location>
        <begin position="406"/>
        <end position="417"/>
    </location>
</feature>
<dbReference type="InterPro" id="IPR035963">
    <property type="entry name" value="FERM_2"/>
</dbReference>
<dbReference type="FunFam" id="3.10.20.90:FF:000013">
    <property type="entry name" value="radixin isoform X1"/>
    <property type="match status" value="1"/>
</dbReference>
<dbReference type="SUPFAM" id="SSF47031">
    <property type="entry name" value="Second domain of FERM"/>
    <property type="match status" value="1"/>
</dbReference>
<dbReference type="PROSITE" id="PS00660">
    <property type="entry name" value="FERM_1"/>
    <property type="match status" value="1"/>
</dbReference>
<dbReference type="PROSITE" id="PS50057">
    <property type="entry name" value="FERM_3"/>
    <property type="match status" value="1"/>
</dbReference>
<evidence type="ECO:0000256" key="2">
    <source>
        <dbReference type="ARBA" id="ARBA00022475"/>
    </source>
</evidence>
<dbReference type="GO" id="GO:0005886">
    <property type="term" value="C:plasma membrane"/>
    <property type="evidence" value="ECO:0007669"/>
    <property type="project" value="UniProtKB-SubCell"/>
</dbReference>
<dbReference type="Pfam" id="PF00769">
    <property type="entry name" value="ERM_C"/>
    <property type="match status" value="1"/>
</dbReference>
<feature type="domain" description="FERM" evidence="5">
    <location>
        <begin position="5"/>
        <end position="309"/>
    </location>
</feature>
<dbReference type="InterPro" id="IPR029071">
    <property type="entry name" value="Ubiquitin-like_domsf"/>
</dbReference>
<dbReference type="Gene3D" id="6.10.360.10">
    <property type="match status" value="1"/>
</dbReference>
<dbReference type="FunFam" id="1.20.80.10:FF:000002">
    <property type="entry name" value="radixin isoform X1"/>
    <property type="match status" value="1"/>
</dbReference>
<dbReference type="GO" id="GO:0003779">
    <property type="term" value="F:actin binding"/>
    <property type="evidence" value="ECO:0007669"/>
    <property type="project" value="InterPro"/>
</dbReference>
<evidence type="ECO:0000256" key="1">
    <source>
        <dbReference type="ARBA" id="ARBA00004202"/>
    </source>
</evidence>
<dbReference type="Proteomes" id="UP000694580">
    <property type="component" value="Chromosome 18"/>
</dbReference>
<evidence type="ECO:0000256" key="3">
    <source>
        <dbReference type="ARBA" id="ARBA00023136"/>
    </source>
</evidence>
<reference evidence="6" key="2">
    <citation type="submission" date="2025-08" db="UniProtKB">
        <authorList>
            <consortium name="Ensembl"/>
        </authorList>
    </citation>
    <scope>IDENTIFICATION</scope>
</reference>
<dbReference type="Gene3D" id="1.20.80.10">
    <property type="match status" value="1"/>
</dbReference>
<reference evidence="6 7" key="1">
    <citation type="submission" date="2020-06" db="EMBL/GenBank/DDBJ databases">
        <authorList>
            <consortium name="Wellcome Sanger Institute Data Sharing"/>
        </authorList>
    </citation>
    <scope>NUCLEOTIDE SEQUENCE [LARGE SCALE GENOMIC DNA]</scope>
</reference>
<accession>A0AAY4CIG8</accession>
<dbReference type="InterPro" id="IPR000299">
    <property type="entry name" value="FERM_domain"/>
</dbReference>
<dbReference type="SUPFAM" id="SSF54236">
    <property type="entry name" value="Ubiquitin-like"/>
    <property type="match status" value="1"/>
</dbReference>
<name>A0AAY4CIG8_9TELE</name>
<proteinExistence type="predicted"/>
<dbReference type="InterPro" id="IPR018979">
    <property type="entry name" value="FERM_N"/>
</dbReference>
<evidence type="ECO:0000313" key="6">
    <source>
        <dbReference type="Ensembl" id="ENSDCDP00010032414.1"/>
    </source>
</evidence>
<dbReference type="Pfam" id="PF00373">
    <property type="entry name" value="FERM_M"/>
    <property type="match status" value="1"/>
</dbReference>
<protein>
    <recommendedName>
        <fullName evidence="5">FERM domain-containing protein</fullName>
    </recommendedName>
</protein>
<organism evidence="6 7">
    <name type="scientific">Denticeps clupeoides</name>
    <name type="common">denticle herring</name>
    <dbReference type="NCBI Taxonomy" id="299321"/>
    <lineage>
        <taxon>Eukaryota</taxon>
        <taxon>Metazoa</taxon>
        <taxon>Chordata</taxon>
        <taxon>Craniata</taxon>
        <taxon>Vertebrata</taxon>
        <taxon>Euteleostomi</taxon>
        <taxon>Actinopterygii</taxon>
        <taxon>Neopterygii</taxon>
        <taxon>Teleostei</taxon>
        <taxon>Clupei</taxon>
        <taxon>Clupeiformes</taxon>
        <taxon>Denticipitoidei</taxon>
        <taxon>Denticipitidae</taxon>
        <taxon>Denticeps</taxon>
    </lineage>
</organism>
<dbReference type="CDD" id="cd14473">
    <property type="entry name" value="FERM_B-lobe"/>
    <property type="match status" value="1"/>
</dbReference>
<feature type="region of interest" description="Disordered" evidence="4">
    <location>
        <begin position="257"/>
        <end position="287"/>
    </location>
</feature>
<dbReference type="GeneTree" id="ENSGT01090000260082"/>
<dbReference type="SMART" id="SM00295">
    <property type="entry name" value="B41"/>
    <property type="match status" value="1"/>
</dbReference>
<dbReference type="Pfam" id="PF20492">
    <property type="entry name" value="ERM_helical"/>
    <property type="match status" value="1"/>
</dbReference>
<keyword evidence="3" id="KW-0472">Membrane</keyword>
<dbReference type="CDD" id="cd17187">
    <property type="entry name" value="FERM_F1_ERM"/>
    <property type="match status" value="1"/>
</dbReference>
<feature type="compositionally biased region" description="Basic and acidic residues" evidence="4">
    <location>
        <begin position="258"/>
        <end position="287"/>
    </location>
</feature>
<gene>
    <name evidence="6" type="primary">LOC114768009</name>
</gene>
<evidence type="ECO:0000256" key="4">
    <source>
        <dbReference type="SAM" id="MobiDB-lite"/>
    </source>
</evidence>
<comment type="subcellular location">
    <subcellularLocation>
        <location evidence="1">Cell membrane</location>
        <topology evidence="1">Peripheral membrane protein</topology>
    </subcellularLocation>
</comment>
<sequence>FPLQINVRVTTMDAELDFAILPSTTGKQLFDQIVKTIGLREIWYFGLQYQDSKGFSTWLKLTKRVTAQDVKKNNPLLIKFRAKFYPEDVAEELIQEATQRLFFLQVKEGILNDDIYCPSETAVLLASYTVQTKYGDFNKEYHVPGYLNRDKLLPQRVQEQHKLSKDQWEERIRVLHEQHRGMLRENAMIEYLKISQDLEMYGVNYFSIKNKKGSELWLACIIYEKNFNDILTLCMGNHDLYMRRRKPDTIEVQQMKAQAKEEKNKRQKERALLENEKKKRQNAERETEKIARETMELMERLRQIEEQTKKAQEELEEQTKRALELERERKIAQEAAERLEKDRRMAEAALLHHSESQMKNQENLAVMVEVDLERMKEVPKGKILGVQIPEPHQTENDHDENDESSAEASAELTSAATCRDRSEEERTTETEKNERLQKRLLALGSELASARDETKKTQNDLIHAENVKAGRDKYKTLRQIRQGNTKQRIDEFESM</sequence>
<dbReference type="InterPro" id="IPR000798">
    <property type="entry name" value="Ez/rad/moesin-like"/>
</dbReference>
<dbReference type="SUPFAM" id="SSF50729">
    <property type="entry name" value="PH domain-like"/>
    <property type="match status" value="1"/>
</dbReference>
<dbReference type="InterPro" id="IPR046810">
    <property type="entry name" value="ERM_helical"/>
</dbReference>